<accession>A0A2K9NTD6</accession>
<evidence type="ECO:0000256" key="3">
    <source>
        <dbReference type="ARBA" id="ARBA00022989"/>
    </source>
</evidence>
<feature type="transmembrane region" description="Helical" evidence="5">
    <location>
        <begin position="13"/>
        <end position="32"/>
    </location>
</feature>
<feature type="transmembrane region" description="Helical" evidence="5">
    <location>
        <begin position="214"/>
        <end position="237"/>
    </location>
</feature>
<evidence type="ECO:0000256" key="4">
    <source>
        <dbReference type="ARBA" id="ARBA00023136"/>
    </source>
</evidence>
<comment type="subcellular location">
    <subcellularLocation>
        <location evidence="5">Cell membrane</location>
        <topology evidence="5">Multi-pass membrane protein</topology>
    </subcellularLocation>
    <subcellularLocation>
        <location evidence="1">Membrane</location>
        <topology evidence="1">Multi-pass membrane protein</topology>
    </subcellularLocation>
</comment>
<sequence length="246" mass="28403">MSFWEHVEELRKVIMRIVYILVASFVVTTYFVDDITEWLLKPIRHSLAETHSGTLVYHSIFEKAWVQVDVAIWWAIMFSSPFWFYQVWSFIRPGLHEHEVRAVKPFMIIGWILFVCGMAFGYYVAFPAVFNFLSSVGVGDIQANINLRDYVSTSSQILVFLGFIFQVPNILLILGFMGIVTKQSLRALRRYIYVGLAVFAAIASPPDVISMLAVWIPCCALFEIGVLLVAWVVHPYLHRHHMKDHK</sequence>
<feature type="transmembrane region" description="Helical" evidence="5">
    <location>
        <begin position="191"/>
        <end position="208"/>
    </location>
</feature>
<proteinExistence type="inferred from homology"/>
<keyword evidence="5" id="KW-0653">Protein transport</keyword>
<dbReference type="InterPro" id="IPR002033">
    <property type="entry name" value="TatC"/>
</dbReference>
<evidence type="ECO:0000256" key="1">
    <source>
        <dbReference type="ARBA" id="ARBA00004141"/>
    </source>
</evidence>
<feature type="transmembrane region" description="Helical" evidence="5">
    <location>
        <begin position="71"/>
        <end position="91"/>
    </location>
</feature>
<dbReference type="EMBL" id="CP025704">
    <property type="protein sequence ID" value="AUN98758.1"/>
    <property type="molecule type" value="Genomic_DNA"/>
</dbReference>
<protein>
    <recommendedName>
        <fullName evidence="5">Sec-independent protein translocase protein TatC</fullName>
    </recommendedName>
</protein>
<dbReference type="AlphaFoldDB" id="A0A2K9NTD6"/>
<organism evidence="6 7">
    <name type="scientific">Bacteriovorax stolpii</name>
    <name type="common">Bdellovibrio stolpii</name>
    <dbReference type="NCBI Taxonomy" id="960"/>
    <lineage>
        <taxon>Bacteria</taxon>
        <taxon>Pseudomonadati</taxon>
        <taxon>Bdellovibrionota</taxon>
        <taxon>Bacteriovoracia</taxon>
        <taxon>Bacteriovoracales</taxon>
        <taxon>Bacteriovoracaceae</taxon>
        <taxon>Bacteriovorax</taxon>
    </lineage>
</organism>
<dbReference type="PANTHER" id="PTHR30371">
    <property type="entry name" value="SEC-INDEPENDENT PROTEIN TRANSLOCASE PROTEIN TATC"/>
    <property type="match status" value="1"/>
</dbReference>
<keyword evidence="5" id="KW-1003">Cell membrane</keyword>
<comment type="function">
    <text evidence="5">Part of the twin-arginine translocation (Tat) system that transports large folded proteins containing a characteristic twin-arginine motif in their signal peptide across membranes.</text>
</comment>
<dbReference type="NCBIfam" id="TIGR00945">
    <property type="entry name" value="tatC"/>
    <property type="match status" value="1"/>
</dbReference>
<gene>
    <name evidence="5 6" type="primary">tatC</name>
    <name evidence="6" type="ORF">C0V70_11730</name>
</gene>
<evidence type="ECO:0000256" key="2">
    <source>
        <dbReference type="ARBA" id="ARBA00022692"/>
    </source>
</evidence>
<keyword evidence="2 5" id="KW-0812">Transmembrane</keyword>
<evidence type="ECO:0000313" key="7">
    <source>
        <dbReference type="Proteomes" id="UP000235584"/>
    </source>
</evidence>
<reference evidence="6 7" key="1">
    <citation type="submission" date="2018-01" db="EMBL/GenBank/DDBJ databases">
        <title>Complete genome sequence of Bacteriovorax stolpii DSM12778.</title>
        <authorList>
            <person name="Tang B."/>
            <person name="Chang J."/>
        </authorList>
    </citation>
    <scope>NUCLEOTIDE SEQUENCE [LARGE SCALE GENOMIC DNA]</scope>
    <source>
        <strain evidence="6 7">DSM 12778</strain>
    </source>
</reference>
<dbReference type="GO" id="GO:0043953">
    <property type="term" value="P:protein transport by the Tat complex"/>
    <property type="evidence" value="ECO:0007669"/>
    <property type="project" value="UniProtKB-UniRule"/>
</dbReference>
<dbReference type="PANTHER" id="PTHR30371:SF0">
    <property type="entry name" value="SEC-INDEPENDENT PROTEIN TRANSLOCASE PROTEIN TATC, CHLOROPLASTIC-RELATED"/>
    <property type="match status" value="1"/>
</dbReference>
<dbReference type="Proteomes" id="UP000235584">
    <property type="component" value="Chromosome"/>
</dbReference>
<dbReference type="GO" id="GO:0009977">
    <property type="term" value="F:proton motive force dependent protein transmembrane transporter activity"/>
    <property type="evidence" value="ECO:0007669"/>
    <property type="project" value="TreeGrafter"/>
</dbReference>
<dbReference type="KEGG" id="bsto:C0V70_11730"/>
<dbReference type="HAMAP" id="MF_00902">
    <property type="entry name" value="TatC"/>
    <property type="match status" value="1"/>
</dbReference>
<dbReference type="GO" id="GO:0033281">
    <property type="term" value="C:TAT protein transport complex"/>
    <property type="evidence" value="ECO:0007669"/>
    <property type="project" value="UniProtKB-UniRule"/>
</dbReference>
<comment type="similarity">
    <text evidence="5">Belongs to the TatC family.</text>
</comment>
<dbReference type="RefSeq" id="WP_102244049.1">
    <property type="nucleotide sequence ID" value="NZ_CP025704.1"/>
</dbReference>
<name>A0A2K9NTD6_BACTC</name>
<dbReference type="OrthoDB" id="5291141at2"/>
<dbReference type="PRINTS" id="PR01840">
    <property type="entry name" value="TATCFAMILY"/>
</dbReference>
<keyword evidence="3 5" id="KW-1133">Transmembrane helix</keyword>
<feature type="transmembrane region" description="Helical" evidence="5">
    <location>
        <begin position="103"/>
        <end position="125"/>
    </location>
</feature>
<evidence type="ECO:0000256" key="5">
    <source>
        <dbReference type="HAMAP-Rule" id="MF_00902"/>
    </source>
</evidence>
<comment type="subunit">
    <text evidence="5">Forms a complex with TatA.</text>
</comment>
<feature type="transmembrane region" description="Helical" evidence="5">
    <location>
        <begin position="157"/>
        <end position="179"/>
    </location>
</feature>
<dbReference type="Pfam" id="PF00902">
    <property type="entry name" value="TatC"/>
    <property type="match status" value="1"/>
</dbReference>
<keyword evidence="4 5" id="KW-0472">Membrane</keyword>
<evidence type="ECO:0000313" key="6">
    <source>
        <dbReference type="EMBL" id="AUN98758.1"/>
    </source>
</evidence>
<keyword evidence="5" id="KW-0811">Translocation</keyword>
<keyword evidence="5" id="KW-0813">Transport</keyword>
<dbReference type="GO" id="GO:0065002">
    <property type="term" value="P:intracellular protein transmembrane transport"/>
    <property type="evidence" value="ECO:0007669"/>
    <property type="project" value="TreeGrafter"/>
</dbReference>
<keyword evidence="7" id="KW-1185">Reference proteome</keyword>